<evidence type="ECO:0000313" key="1">
    <source>
        <dbReference type="EMBL" id="MCF4006204.1"/>
    </source>
</evidence>
<proteinExistence type="predicted"/>
<evidence type="ECO:0000313" key="2">
    <source>
        <dbReference type="Proteomes" id="UP001139336"/>
    </source>
</evidence>
<gene>
    <name evidence="1" type="ORF">L1O03_03290</name>
</gene>
<protein>
    <submittedName>
        <fullName evidence="1">Uncharacterized protein</fullName>
    </submittedName>
</protein>
<keyword evidence="2" id="KW-1185">Reference proteome</keyword>
<dbReference type="RefSeq" id="WP_236117973.1">
    <property type="nucleotide sequence ID" value="NZ_JAKGSI010000001.1"/>
</dbReference>
<dbReference type="EMBL" id="JAKGSI010000001">
    <property type="protein sequence ID" value="MCF4006204.1"/>
    <property type="molecule type" value="Genomic_DNA"/>
</dbReference>
<reference evidence="1" key="1">
    <citation type="submission" date="2022-01" db="EMBL/GenBank/DDBJ databases">
        <title>Corynebacterium sp. nov isolated from isolated from the feces of the greater white-fronted geese (Anser albifrons) at Poyang Lake, PR China.</title>
        <authorList>
            <person name="Liu Q."/>
        </authorList>
    </citation>
    <scope>NUCLEOTIDE SEQUENCE</scope>
    <source>
        <strain evidence="1">JCM 32435</strain>
    </source>
</reference>
<accession>A0A9X1QMU8</accession>
<comment type="caution">
    <text evidence="1">The sequence shown here is derived from an EMBL/GenBank/DDBJ whole genome shotgun (WGS) entry which is preliminary data.</text>
</comment>
<organism evidence="1 2">
    <name type="scientific">Corynebacterium uropygiale</name>
    <dbReference type="NCBI Taxonomy" id="1775911"/>
    <lineage>
        <taxon>Bacteria</taxon>
        <taxon>Bacillati</taxon>
        <taxon>Actinomycetota</taxon>
        <taxon>Actinomycetes</taxon>
        <taxon>Mycobacteriales</taxon>
        <taxon>Corynebacteriaceae</taxon>
        <taxon>Corynebacterium</taxon>
    </lineage>
</organism>
<name>A0A9X1QMU8_9CORY</name>
<sequence length="81" mass="8982">MLTANPILITSAIRTCPDFFAAVGDALCHDERPAPTNLDGLADLLREFHVEQIICAHWCLTEAEERRILAVIQDLGIALLR</sequence>
<dbReference type="AlphaFoldDB" id="A0A9X1QMU8"/>
<dbReference type="Proteomes" id="UP001139336">
    <property type="component" value="Unassembled WGS sequence"/>
</dbReference>